<dbReference type="AlphaFoldDB" id="A0A979FT42"/>
<keyword evidence="6" id="KW-0631">Potassium channel</keyword>
<keyword evidence="8 13" id="KW-1133">Transmembrane helix</keyword>
<feature type="transmembrane region" description="Helical" evidence="13">
    <location>
        <begin position="210"/>
        <end position="230"/>
    </location>
</feature>
<dbReference type="GeneID" id="108680367"/>
<dbReference type="Pfam" id="PF05197">
    <property type="entry name" value="TRIC"/>
    <property type="match status" value="1"/>
</dbReference>
<keyword evidence="7" id="KW-0630">Potassium</keyword>
<keyword evidence="10 13" id="KW-0472">Membrane</keyword>
<keyword evidence="4" id="KW-0633">Potassium transport</keyword>
<evidence type="ECO:0000256" key="4">
    <source>
        <dbReference type="ARBA" id="ARBA00022538"/>
    </source>
</evidence>
<dbReference type="Proteomes" id="UP000694843">
    <property type="component" value="Unplaced"/>
</dbReference>
<dbReference type="GO" id="GO:0012505">
    <property type="term" value="C:endomembrane system"/>
    <property type="evidence" value="ECO:0007669"/>
    <property type="project" value="UniProtKB-SubCell"/>
</dbReference>
<proteinExistence type="inferred from homology"/>
<evidence type="ECO:0000256" key="7">
    <source>
        <dbReference type="ARBA" id="ARBA00022958"/>
    </source>
</evidence>
<comment type="similarity">
    <text evidence="2">Belongs to the TMEM38 family.</text>
</comment>
<reference evidence="15" key="1">
    <citation type="submission" date="2025-08" db="UniProtKB">
        <authorList>
            <consortium name="RefSeq"/>
        </authorList>
    </citation>
    <scope>IDENTIFICATION</scope>
    <source>
        <tissue evidence="15">Whole organism</tissue>
    </source>
</reference>
<keyword evidence="5 13" id="KW-0812">Transmembrane</keyword>
<evidence type="ECO:0000256" key="5">
    <source>
        <dbReference type="ARBA" id="ARBA00022692"/>
    </source>
</evidence>
<feature type="transmembrane region" description="Helical" evidence="13">
    <location>
        <begin position="51"/>
        <end position="72"/>
    </location>
</feature>
<keyword evidence="11" id="KW-0407">Ion channel</keyword>
<organism evidence="14 15">
    <name type="scientific">Hyalella azteca</name>
    <name type="common">Amphipod</name>
    <dbReference type="NCBI Taxonomy" id="294128"/>
    <lineage>
        <taxon>Eukaryota</taxon>
        <taxon>Metazoa</taxon>
        <taxon>Ecdysozoa</taxon>
        <taxon>Arthropoda</taxon>
        <taxon>Crustacea</taxon>
        <taxon>Multicrustacea</taxon>
        <taxon>Malacostraca</taxon>
        <taxon>Eumalacostraca</taxon>
        <taxon>Peracarida</taxon>
        <taxon>Amphipoda</taxon>
        <taxon>Senticaudata</taxon>
        <taxon>Talitrida</taxon>
        <taxon>Talitroidea</taxon>
        <taxon>Hyalellidae</taxon>
        <taxon>Hyalella</taxon>
    </lineage>
</organism>
<keyword evidence="14" id="KW-1185">Reference proteome</keyword>
<sequence>MDPEAFLELANQVTKLKMFPYFDIAHCVICCLYAREDVGTGAQPFSRKHPLANWVSCMLTIFAGGILTSLLLGEPALGVFKNNQQLMLATAVWYVIYYSPFDVGYHIAKCLPLKVVLAAMKEVYRVKKINDGVGHVAKLYPNGYVIMIIVGTLKGNGSGFMKILERLSRGVWTPTAVEFMQPGFATKASIAASLLFVLDSKTDLISAPHALVYFAVCIFFVYFKLSSILLGIHDPFLPFENLFCAIFMGGVWDSLSRTLGGSKGGASGTDKQGDAPKNGKNKRE</sequence>
<comment type="subcellular location">
    <subcellularLocation>
        <location evidence="1">Endomembrane system</location>
        <topology evidence="1">Multi-pass membrane protein</topology>
    </subcellularLocation>
</comment>
<dbReference type="PANTHER" id="PTHR12454">
    <property type="entry name" value="TRIMERIC INTRACELLULAR CATION CHANNEL"/>
    <property type="match status" value="1"/>
</dbReference>
<evidence type="ECO:0000256" key="2">
    <source>
        <dbReference type="ARBA" id="ARBA00005766"/>
    </source>
</evidence>
<dbReference type="GO" id="GO:0016020">
    <property type="term" value="C:membrane"/>
    <property type="evidence" value="ECO:0007669"/>
    <property type="project" value="InterPro"/>
</dbReference>
<evidence type="ECO:0000256" key="9">
    <source>
        <dbReference type="ARBA" id="ARBA00023065"/>
    </source>
</evidence>
<protein>
    <submittedName>
        <fullName evidence="15">Trimeric intracellular cation channel type 1B.1 isoform X1</fullName>
    </submittedName>
</protein>
<evidence type="ECO:0000256" key="8">
    <source>
        <dbReference type="ARBA" id="ARBA00022989"/>
    </source>
</evidence>
<dbReference type="RefSeq" id="XP_047739596.1">
    <property type="nucleotide sequence ID" value="XM_047883640.1"/>
</dbReference>
<evidence type="ECO:0000256" key="12">
    <source>
        <dbReference type="SAM" id="MobiDB-lite"/>
    </source>
</evidence>
<gene>
    <name evidence="15" type="primary">LOC108680367</name>
</gene>
<evidence type="ECO:0000313" key="15">
    <source>
        <dbReference type="RefSeq" id="XP_047739596.1"/>
    </source>
</evidence>
<dbReference type="InterPro" id="IPR007866">
    <property type="entry name" value="TRIC_channel"/>
</dbReference>
<accession>A0A979FT42</accession>
<evidence type="ECO:0000256" key="3">
    <source>
        <dbReference type="ARBA" id="ARBA00022448"/>
    </source>
</evidence>
<keyword evidence="9" id="KW-0406">Ion transport</keyword>
<dbReference type="OMA" id="FSKMAMF"/>
<evidence type="ECO:0000256" key="6">
    <source>
        <dbReference type="ARBA" id="ARBA00022826"/>
    </source>
</evidence>
<dbReference type="OrthoDB" id="195817at2759"/>
<evidence type="ECO:0000313" key="14">
    <source>
        <dbReference type="Proteomes" id="UP000694843"/>
    </source>
</evidence>
<dbReference type="GO" id="GO:0005267">
    <property type="term" value="F:potassium channel activity"/>
    <property type="evidence" value="ECO:0007669"/>
    <property type="project" value="UniProtKB-KW"/>
</dbReference>
<dbReference type="GO" id="GO:0042802">
    <property type="term" value="F:identical protein binding"/>
    <property type="evidence" value="ECO:0007669"/>
    <property type="project" value="InterPro"/>
</dbReference>
<feature type="region of interest" description="Disordered" evidence="12">
    <location>
        <begin position="261"/>
        <end position="284"/>
    </location>
</feature>
<evidence type="ECO:0000256" key="11">
    <source>
        <dbReference type="ARBA" id="ARBA00023303"/>
    </source>
</evidence>
<evidence type="ECO:0000256" key="10">
    <source>
        <dbReference type="ARBA" id="ARBA00023136"/>
    </source>
</evidence>
<keyword evidence="3" id="KW-0813">Transport</keyword>
<dbReference type="PANTHER" id="PTHR12454:SF11">
    <property type="entry name" value="GH25683P"/>
    <property type="match status" value="1"/>
</dbReference>
<name>A0A979FT42_HYAAZ</name>
<evidence type="ECO:0000256" key="1">
    <source>
        <dbReference type="ARBA" id="ARBA00004127"/>
    </source>
</evidence>
<evidence type="ECO:0000256" key="13">
    <source>
        <dbReference type="SAM" id="Phobius"/>
    </source>
</evidence>